<dbReference type="PANTHER" id="PTHR35546">
    <property type="entry name" value="F-BOX PROTEIN INTERACTION DOMAIN PROTEIN-RELATED"/>
    <property type="match status" value="1"/>
</dbReference>
<dbReference type="SUPFAM" id="SSF81383">
    <property type="entry name" value="F-box domain"/>
    <property type="match status" value="1"/>
</dbReference>
<dbReference type="InterPro" id="IPR055290">
    <property type="entry name" value="At3g26010-like"/>
</dbReference>
<organism evidence="3 4">
    <name type="scientific">Citrus unshiu</name>
    <name type="common">Satsuma mandarin</name>
    <name type="synonym">Citrus nobilis var. unshiu</name>
    <dbReference type="NCBI Taxonomy" id="55188"/>
    <lineage>
        <taxon>Eukaryota</taxon>
        <taxon>Viridiplantae</taxon>
        <taxon>Streptophyta</taxon>
        <taxon>Embryophyta</taxon>
        <taxon>Tracheophyta</taxon>
        <taxon>Spermatophyta</taxon>
        <taxon>Magnoliopsida</taxon>
        <taxon>eudicotyledons</taxon>
        <taxon>Gunneridae</taxon>
        <taxon>Pentapetalae</taxon>
        <taxon>rosids</taxon>
        <taxon>malvids</taxon>
        <taxon>Sapindales</taxon>
        <taxon>Rutaceae</taxon>
        <taxon>Aurantioideae</taxon>
        <taxon>Citrus</taxon>
    </lineage>
</organism>
<dbReference type="STRING" id="55188.A0A2H5PTG1"/>
<dbReference type="Proteomes" id="UP000236630">
    <property type="component" value="Unassembled WGS sequence"/>
</dbReference>
<dbReference type="InterPro" id="IPR001810">
    <property type="entry name" value="F-box_dom"/>
</dbReference>
<dbReference type="Pfam" id="PF00646">
    <property type="entry name" value="F-box"/>
    <property type="match status" value="1"/>
</dbReference>
<evidence type="ECO:0000313" key="3">
    <source>
        <dbReference type="EMBL" id="GAY55640.1"/>
    </source>
</evidence>
<evidence type="ECO:0000259" key="2">
    <source>
        <dbReference type="Pfam" id="PF08268"/>
    </source>
</evidence>
<gene>
    <name evidence="3" type="ORF">CUMW_165750</name>
</gene>
<evidence type="ECO:0000259" key="1">
    <source>
        <dbReference type="Pfam" id="PF00646"/>
    </source>
</evidence>
<dbReference type="AlphaFoldDB" id="A0A2H5PTG1"/>
<feature type="non-terminal residue" evidence="3">
    <location>
        <position position="309"/>
    </location>
</feature>
<sequence length="309" mass="35528">MSSGKKKLSSFVIANNDDLLIEIIVRLPTKSIFRFKCVSKHWLFPYFRSSILWPPLPRQPFKHDFVPLTNKPITAPLKCLNFLKHPSGLRIQNSCHGSLCYSSFRDRHLEHDCYICNPTTKQFVKLPPPGGRIIHGVTSVYNPVRSPHYKVACVRSPDSYVSVEEGPYISYQIEIYSSEARSWRLSGDPFMAPVNTQFNGIYGPCTTKFDVYEMERDILTDLNYYAFSILGVIWEVNDAESCMVLYIPGKAIRYNLKDMSFDKICEFDPGRADIASPHSEGSLKFFYGSHVPFETFSEKRLKLRHQSLK</sequence>
<comment type="caution">
    <text evidence="3">The sequence shown here is derived from an EMBL/GenBank/DDBJ whole genome shotgun (WGS) entry which is preliminary data.</text>
</comment>
<dbReference type="Pfam" id="PF08268">
    <property type="entry name" value="FBA_3"/>
    <property type="match status" value="1"/>
</dbReference>
<dbReference type="PANTHER" id="PTHR35546:SF115">
    <property type="entry name" value="F-BOX DOMAIN-CONTAINING PROTEIN"/>
    <property type="match status" value="1"/>
</dbReference>
<proteinExistence type="predicted"/>
<evidence type="ECO:0000313" key="4">
    <source>
        <dbReference type="Proteomes" id="UP000236630"/>
    </source>
</evidence>
<accession>A0A2H5PTG1</accession>
<reference evidence="3 4" key="1">
    <citation type="journal article" date="2017" name="Front. Genet.">
        <title>Draft sequencing of the heterozygous diploid genome of Satsuma (Citrus unshiu Marc.) using a hybrid assembly approach.</title>
        <authorList>
            <person name="Shimizu T."/>
            <person name="Tanizawa Y."/>
            <person name="Mochizuki T."/>
            <person name="Nagasaki H."/>
            <person name="Yoshioka T."/>
            <person name="Toyoda A."/>
            <person name="Fujiyama A."/>
            <person name="Kaminuma E."/>
            <person name="Nakamura Y."/>
        </authorList>
    </citation>
    <scope>NUCLEOTIDE SEQUENCE [LARGE SCALE GENOMIC DNA]</scope>
    <source>
        <strain evidence="4">cv. Miyagawa wase</strain>
    </source>
</reference>
<keyword evidence="4" id="KW-1185">Reference proteome</keyword>
<dbReference type="InterPro" id="IPR036047">
    <property type="entry name" value="F-box-like_dom_sf"/>
</dbReference>
<protein>
    <submittedName>
        <fullName evidence="3">Uncharacterized protein</fullName>
    </submittedName>
</protein>
<dbReference type="EMBL" id="BDQV01000123">
    <property type="protein sequence ID" value="GAY55640.1"/>
    <property type="molecule type" value="Genomic_DNA"/>
</dbReference>
<dbReference type="InterPro" id="IPR013187">
    <property type="entry name" value="F-box-assoc_dom_typ3"/>
</dbReference>
<feature type="domain" description="F-box" evidence="1">
    <location>
        <begin position="17"/>
        <end position="42"/>
    </location>
</feature>
<name>A0A2H5PTG1_CITUN</name>
<feature type="domain" description="F-box associated beta-propeller type 3" evidence="2">
    <location>
        <begin position="88"/>
        <end position="185"/>
    </location>
</feature>